<evidence type="ECO:0000256" key="6">
    <source>
        <dbReference type="ARBA" id="ARBA00023004"/>
    </source>
</evidence>
<dbReference type="PANTHER" id="PTHR42961">
    <property type="entry name" value="IRON-SULFUR PROTEIN NUBPL"/>
    <property type="match status" value="1"/>
</dbReference>
<dbReference type="Pfam" id="PF01883">
    <property type="entry name" value="FeS_assembly_P"/>
    <property type="match status" value="1"/>
</dbReference>
<evidence type="ECO:0000256" key="7">
    <source>
        <dbReference type="ARBA" id="ARBA00023014"/>
    </source>
</evidence>
<reference evidence="11" key="1">
    <citation type="journal article" date="2019" name="Int. J. Syst. Evol. Microbiol.">
        <title>The Global Catalogue of Microorganisms (GCM) 10K type strain sequencing project: providing services to taxonomists for standard genome sequencing and annotation.</title>
        <authorList>
            <consortium name="The Broad Institute Genomics Platform"/>
            <consortium name="The Broad Institute Genome Sequencing Center for Infectious Disease"/>
            <person name="Wu L."/>
            <person name="Ma J."/>
        </authorList>
    </citation>
    <scope>NUCLEOTIDE SEQUENCE [LARGE SCALE GENOMIC DNA]</scope>
    <source>
        <strain evidence="11">NBRC 112502</strain>
    </source>
</reference>
<proteinExistence type="inferred from homology"/>
<keyword evidence="6 8" id="KW-0408">Iron</keyword>
<dbReference type="InterPro" id="IPR044304">
    <property type="entry name" value="NUBPL-like"/>
</dbReference>
<sequence>MNEDDIRAALAPFNLGKMLDGLHVGDGLVQVTLAIKREDAAAREPLRRDVEAALAAMPGVKNASVVFTAHKAPAAPPPPVAPVLPGVKSVIAVASGKGGVGKSTVAVNLAVALAQSGLSVGLLDADIYGPSLPRMLGLARKPEVRDGKMIPLEAWGVKCMSIGFLVDGDTAMVWRGPMATGALTQMLGQVEWGALDVLVVDMPPGTGDIQLTLAQKARLAGAVVVSTPQDIALIDARRGVKMFAQVNVPVLGIVENMSYFSCPHCGGRTDVFGHGGAAAEAARIGVPFLGEVPLLLEIRETGDAGTPVCAAAPQGVAAAAFRAVAAAVAGALAPARRAPPRIVID</sequence>
<dbReference type="InterPro" id="IPR000808">
    <property type="entry name" value="Mrp-like_CS"/>
</dbReference>
<dbReference type="SUPFAM" id="SSF117916">
    <property type="entry name" value="Fe-S cluster assembly (FSCA) domain-like"/>
    <property type="match status" value="1"/>
</dbReference>
<comment type="function">
    <text evidence="8">Binds and transfers iron-sulfur (Fe-S) clusters to target apoproteins. Can hydrolyze ATP.</text>
</comment>
<comment type="similarity">
    <text evidence="1">In the N-terminal section; belongs to the MIP18 family.</text>
</comment>
<feature type="binding site" evidence="8">
    <location>
        <begin position="96"/>
        <end position="103"/>
    </location>
    <ligand>
        <name>ATP</name>
        <dbReference type="ChEBI" id="CHEBI:30616"/>
    </ligand>
</feature>
<keyword evidence="8" id="KW-0378">Hydrolase</keyword>
<keyword evidence="11" id="KW-1185">Reference proteome</keyword>
<comment type="subunit">
    <text evidence="8">Homodimer.</text>
</comment>
<gene>
    <name evidence="10" type="primary">mrp</name>
    <name evidence="10" type="ORF">GCM10010909_24020</name>
</gene>
<evidence type="ECO:0000256" key="8">
    <source>
        <dbReference type="HAMAP-Rule" id="MF_02040"/>
    </source>
</evidence>
<accession>A0ABQ6A785</accession>
<dbReference type="InterPro" id="IPR002744">
    <property type="entry name" value="MIP18-like"/>
</dbReference>
<dbReference type="SUPFAM" id="SSF52540">
    <property type="entry name" value="P-loop containing nucleoside triphosphate hydrolases"/>
    <property type="match status" value="1"/>
</dbReference>
<keyword evidence="7 8" id="KW-0411">Iron-sulfur</keyword>
<dbReference type="Gene3D" id="3.40.50.300">
    <property type="entry name" value="P-loop containing nucleotide triphosphate hydrolases"/>
    <property type="match status" value="1"/>
</dbReference>
<keyword evidence="4 8" id="KW-0547">Nucleotide-binding</keyword>
<dbReference type="CDD" id="cd02037">
    <property type="entry name" value="Mrp_NBP35"/>
    <property type="match status" value="1"/>
</dbReference>
<dbReference type="HAMAP" id="MF_02040">
    <property type="entry name" value="Mrp_NBP35"/>
    <property type="match status" value="1"/>
</dbReference>
<evidence type="ECO:0000259" key="9">
    <source>
        <dbReference type="Pfam" id="PF01883"/>
    </source>
</evidence>
<comment type="similarity">
    <text evidence="8">Belongs to the Mrp/NBP35 ATP-binding proteins family.</text>
</comment>
<evidence type="ECO:0000256" key="2">
    <source>
        <dbReference type="ARBA" id="ARBA00008205"/>
    </source>
</evidence>
<dbReference type="InterPro" id="IPR019591">
    <property type="entry name" value="Mrp/NBP35_ATP-bd"/>
</dbReference>
<comment type="similarity">
    <text evidence="2">In the C-terminal section; belongs to the Mrp/NBP35 ATP-binding proteins family.</text>
</comment>
<name>A0ABQ6A785_9PROT</name>
<comment type="caution">
    <text evidence="10">The sequence shown here is derived from an EMBL/GenBank/DDBJ whole genome shotgun (WGS) entry which is preliminary data.</text>
</comment>
<dbReference type="Proteomes" id="UP001156641">
    <property type="component" value="Unassembled WGS sequence"/>
</dbReference>
<evidence type="ECO:0000256" key="5">
    <source>
        <dbReference type="ARBA" id="ARBA00022840"/>
    </source>
</evidence>
<dbReference type="InterPro" id="IPR027417">
    <property type="entry name" value="P-loop_NTPase"/>
</dbReference>
<protein>
    <recommendedName>
        <fullName evidence="8">Iron-sulfur cluster carrier protein</fullName>
    </recommendedName>
</protein>
<dbReference type="RefSeq" id="WP_284258468.1">
    <property type="nucleotide sequence ID" value="NZ_BSOS01000067.1"/>
</dbReference>
<keyword evidence="3 8" id="KW-0479">Metal-binding</keyword>
<evidence type="ECO:0000256" key="1">
    <source>
        <dbReference type="ARBA" id="ARBA00007352"/>
    </source>
</evidence>
<dbReference type="InterPro" id="IPR034904">
    <property type="entry name" value="FSCA_dom_sf"/>
</dbReference>
<evidence type="ECO:0000313" key="10">
    <source>
        <dbReference type="EMBL" id="GLR67721.1"/>
    </source>
</evidence>
<evidence type="ECO:0000256" key="3">
    <source>
        <dbReference type="ARBA" id="ARBA00022723"/>
    </source>
</evidence>
<evidence type="ECO:0000313" key="11">
    <source>
        <dbReference type="Proteomes" id="UP001156641"/>
    </source>
</evidence>
<keyword evidence="5 8" id="KW-0067">ATP-binding</keyword>
<dbReference type="PROSITE" id="PS01215">
    <property type="entry name" value="MRP"/>
    <property type="match status" value="1"/>
</dbReference>
<dbReference type="EMBL" id="BSOS01000067">
    <property type="protein sequence ID" value="GLR67721.1"/>
    <property type="molecule type" value="Genomic_DNA"/>
</dbReference>
<feature type="domain" description="MIP18 family-like" evidence="9">
    <location>
        <begin position="17"/>
        <end position="65"/>
    </location>
</feature>
<evidence type="ECO:0000256" key="4">
    <source>
        <dbReference type="ARBA" id="ARBA00022741"/>
    </source>
</evidence>
<dbReference type="InterPro" id="IPR033756">
    <property type="entry name" value="YlxH/NBP35"/>
</dbReference>
<dbReference type="Pfam" id="PF10609">
    <property type="entry name" value="ParA"/>
    <property type="match status" value="1"/>
</dbReference>
<dbReference type="PANTHER" id="PTHR42961:SF2">
    <property type="entry name" value="IRON-SULFUR PROTEIN NUBPL"/>
    <property type="match status" value="1"/>
</dbReference>
<organism evidence="10 11">
    <name type="scientific">Acidocella aquatica</name>
    <dbReference type="NCBI Taxonomy" id="1922313"/>
    <lineage>
        <taxon>Bacteria</taxon>
        <taxon>Pseudomonadati</taxon>
        <taxon>Pseudomonadota</taxon>
        <taxon>Alphaproteobacteria</taxon>
        <taxon>Acetobacterales</taxon>
        <taxon>Acidocellaceae</taxon>
        <taxon>Acidocella</taxon>
    </lineage>
</organism>